<evidence type="ECO:0000313" key="2">
    <source>
        <dbReference type="EMBL" id="TDX43702.1"/>
    </source>
</evidence>
<keyword evidence="1" id="KW-0472">Membrane</keyword>
<feature type="transmembrane region" description="Helical" evidence="1">
    <location>
        <begin position="357"/>
        <end position="378"/>
    </location>
</feature>
<comment type="caution">
    <text evidence="2">The sequence shown here is derived from an EMBL/GenBank/DDBJ whole genome shotgun (WGS) entry which is preliminary data.</text>
</comment>
<name>A0A4R8GE11_9FIRM</name>
<feature type="transmembrane region" description="Helical" evidence="1">
    <location>
        <begin position="556"/>
        <end position="575"/>
    </location>
</feature>
<dbReference type="RefSeq" id="WP_134119209.1">
    <property type="nucleotide sequence ID" value="NZ_SOEG01000059.1"/>
</dbReference>
<evidence type="ECO:0008006" key="4">
    <source>
        <dbReference type="Google" id="ProtNLM"/>
    </source>
</evidence>
<protein>
    <recommendedName>
        <fullName evidence="4">Phage-related minor tail protein</fullName>
    </recommendedName>
</protein>
<gene>
    <name evidence="2" type="ORF">C7959_1595</name>
</gene>
<sequence length="909" mass="98152">MDNLSQVRSLSFGIKFGVNDKELTKADKAVDRFKGNVLGVESNFKGMSRAADMAGNKAATSISRAGKETSQLKNKVKSTDSWLERVGKTAKKVSSSMTKGFSKAGKSATKMMNTLSNHTLELGAGATAGAGLIFKTALDASDQNELMNKFKVSFGEDNYKNTLQWAKNYADAIGRGRNETISFLADTQDLFSSYADNKKQAAAFSKQVVTLANDLASFQNKKTENVMGNLMSGLMGETQALKSLGIGITAAQIKTKAYEMGLAEAGSEVSQFAKMQATLAISYERSKNAIGDAQNTNDSFANQLKFLKGNLSDLSSEVGKNYVPSLGGALTKTNQFLLSLKKGAEQGDKTSKVIAKLIAGGTGILGLATALGTLGLVIPKVWGGLNNVYGAFSKLTGINGKVIKSFITARWQTVKLGTRLAWLRTKEIAASIKQFIALRYQNMKLGLSMMWTRTKAIGAYIKGQVMARWATLKTGASMIWAKSKAVTSFAWSLIKQGAKSAYTFAASLIKSAIPAIGSFAVSLYTSAASAIPALGASLVAATTATWGFTTALLANPITWVVGGIIGLGFAIYGLVKHWDTVTEKVKWFSAVTIDKIGALIGYVKKNPLESLLRITMPVVNLIEPINFAYEKARGWLATHTGLELPKFKIPSLPDLIGMVRNKASELWSWAKDNPVQAVTRFVIPGLNLIEPINWAYAKARDWLAEKTGLELPEFKIPSITDVFNSIKEKIRWLEDKLSNFDIGGSIRNGIDKTKDTAIGAVAGLTQKVRNYLPFSPAKEGPLSDLDKTGPGFVNTIASGIDKTKNRISDTISNMWTNVKDVSPVRFSPFGLIPNHNNSLQENPSNDNRVINETNQSINESNTQKSTVIQFNEGAIQIEVSGENSQDIVKILREEFKTIILEAAASAGVN</sequence>
<evidence type="ECO:0000313" key="3">
    <source>
        <dbReference type="Proteomes" id="UP000295832"/>
    </source>
</evidence>
<keyword evidence="1" id="KW-1133">Transmembrane helix</keyword>
<keyword evidence="1" id="KW-0812">Transmembrane</keyword>
<evidence type="ECO:0000256" key="1">
    <source>
        <dbReference type="SAM" id="Phobius"/>
    </source>
</evidence>
<feature type="transmembrane region" description="Helical" evidence="1">
    <location>
        <begin position="530"/>
        <end position="549"/>
    </location>
</feature>
<accession>A0A4R8GE11</accession>
<dbReference type="EMBL" id="SOEG01000059">
    <property type="protein sequence ID" value="TDX43702.1"/>
    <property type="molecule type" value="Genomic_DNA"/>
</dbReference>
<reference evidence="2 3" key="1">
    <citation type="submission" date="2019-03" db="EMBL/GenBank/DDBJ databases">
        <title>Subsurface microbial communities from deep shales in Ohio and West Virginia, USA.</title>
        <authorList>
            <person name="Wrighton K."/>
        </authorList>
    </citation>
    <scope>NUCLEOTIDE SEQUENCE [LARGE SCALE GENOMIC DNA]</scope>
    <source>
        <strain evidence="2 3">MSL 6dP</strain>
    </source>
</reference>
<proteinExistence type="predicted"/>
<dbReference type="Proteomes" id="UP000295832">
    <property type="component" value="Unassembled WGS sequence"/>
</dbReference>
<dbReference type="AlphaFoldDB" id="A0A4R8GE11"/>
<organism evidence="2 3">
    <name type="scientific">Orenia marismortui</name>
    <dbReference type="NCBI Taxonomy" id="46469"/>
    <lineage>
        <taxon>Bacteria</taxon>
        <taxon>Bacillati</taxon>
        <taxon>Bacillota</taxon>
        <taxon>Clostridia</taxon>
        <taxon>Halanaerobiales</taxon>
        <taxon>Halobacteroidaceae</taxon>
        <taxon>Orenia</taxon>
    </lineage>
</organism>
<keyword evidence="3" id="KW-1185">Reference proteome</keyword>